<dbReference type="EMBL" id="OMOD01000053">
    <property type="protein sequence ID" value="SPF35868.1"/>
    <property type="molecule type" value="Genomic_DNA"/>
</dbReference>
<sequence length="52" mass="6452">MNLPGRKLLWTDTLDFRSDKANFYYQFRRQLLKNGQVVREKNWQETIPRDHQ</sequence>
<organism evidence="1 2">
    <name type="scientific">Candidatus Sulfotelmatobacter kueseliae</name>
    <dbReference type="NCBI Taxonomy" id="2042962"/>
    <lineage>
        <taxon>Bacteria</taxon>
        <taxon>Pseudomonadati</taxon>
        <taxon>Acidobacteriota</taxon>
        <taxon>Terriglobia</taxon>
        <taxon>Terriglobales</taxon>
        <taxon>Candidatus Korobacteraceae</taxon>
        <taxon>Candidatus Sulfotelmatobacter</taxon>
    </lineage>
</organism>
<name>A0A2U3K8D0_9BACT</name>
<dbReference type="Proteomes" id="UP000238701">
    <property type="component" value="Unassembled WGS sequence"/>
</dbReference>
<protein>
    <submittedName>
        <fullName evidence="1">Uncharacterized protein</fullName>
    </submittedName>
</protein>
<evidence type="ECO:0000313" key="2">
    <source>
        <dbReference type="Proteomes" id="UP000238701"/>
    </source>
</evidence>
<reference evidence="2" key="1">
    <citation type="submission" date="2018-02" db="EMBL/GenBank/DDBJ databases">
        <authorList>
            <person name="Hausmann B."/>
        </authorList>
    </citation>
    <scope>NUCLEOTIDE SEQUENCE [LARGE SCALE GENOMIC DNA]</scope>
    <source>
        <strain evidence="2">Peat soil MAG SbA1</strain>
    </source>
</reference>
<proteinExistence type="predicted"/>
<gene>
    <name evidence="1" type="ORF">SBA1_1460002</name>
</gene>
<accession>A0A2U3K8D0</accession>
<dbReference type="AlphaFoldDB" id="A0A2U3K8D0"/>
<evidence type="ECO:0000313" key="1">
    <source>
        <dbReference type="EMBL" id="SPF35868.1"/>
    </source>
</evidence>